<dbReference type="InterPro" id="IPR029044">
    <property type="entry name" value="Nucleotide-diphossugar_trans"/>
</dbReference>
<dbReference type="Gene3D" id="3.90.550.10">
    <property type="entry name" value="Spore Coat Polysaccharide Biosynthesis Protein SpsA, Chain A"/>
    <property type="match status" value="1"/>
</dbReference>
<proteinExistence type="predicted"/>
<evidence type="ECO:0000256" key="1">
    <source>
        <dbReference type="ARBA" id="ARBA00022676"/>
    </source>
</evidence>
<feature type="domain" description="Glycosyltransferase 2-like" evidence="3">
    <location>
        <begin position="5"/>
        <end position="145"/>
    </location>
</feature>
<reference evidence="5" key="1">
    <citation type="journal article" date="2019" name="Int. J. Syst. Evol. Microbiol.">
        <title>The Global Catalogue of Microorganisms (GCM) 10K type strain sequencing project: providing services to taxonomists for standard genome sequencing and annotation.</title>
        <authorList>
            <consortium name="The Broad Institute Genomics Platform"/>
            <consortium name="The Broad Institute Genome Sequencing Center for Infectious Disease"/>
            <person name="Wu L."/>
            <person name="Ma J."/>
        </authorList>
    </citation>
    <scope>NUCLEOTIDE SEQUENCE [LARGE SCALE GENOMIC DNA]</scope>
    <source>
        <strain evidence="5">JCM 1417</strain>
    </source>
</reference>
<dbReference type="Proteomes" id="UP001501047">
    <property type="component" value="Unassembled WGS sequence"/>
</dbReference>
<keyword evidence="5" id="KW-1185">Reference proteome</keyword>
<gene>
    <name evidence="4" type="ORF">GCM10008908_07720</name>
</gene>
<dbReference type="EMBL" id="BAAACI010000001">
    <property type="protein sequence ID" value="GAA0768001.1"/>
    <property type="molecule type" value="Genomic_DNA"/>
</dbReference>
<dbReference type="InterPro" id="IPR001173">
    <property type="entry name" value="Glyco_trans_2-like"/>
</dbReference>
<comment type="caution">
    <text evidence="4">The sequence shown here is derived from an EMBL/GenBank/DDBJ whole genome shotgun (WGS) entry which is preliminary data.</text>
</comment>
<dbReference type="PANTHER" id="PTHR22916:SF51">
    <property type="entry name" value="GLYCOSYLTRANSFERASE EPSH-RELATED"/>
    <property type="match status" value="1"/>
</dbReference>
<dbReference type="CDD" id="cd00761">
    <property type="entry name" value="Glyco_tranf_GTA_type"/>
    <property type="match status" value="1"/>
</dbReference>
<evidence type="ECO:0000313" key="5">
    <source>
        <dbReference type="Proteomes" id="UP001501047"/>
    </source>
</evidence>
<evidence type="ECO:0000256" key="2">
    <source>
        <dbReference type="ARBA" id="ARBA00022679"/>
    </source>
</evidence>
<keyword evidence="1" id="KW-0328">Glycosyltransferase</keyword>
<dbReference type="SUPFAM" id="SSF53448">
    <property type="entry name" value="Nucleotide-diphospho-sugar transferases"/>
    <property type="match status" value="1"/>
</dbReference>
<evidence type="ECO:0000259" key="3">
    <source>
        <dbReference type="Pfam" id="PF00535"/>
    </source>
</evidence>
<name>A0ABP3VSN9_CLOSU</name>
<dbReference type="Pfam" id="PF00535">
    <property type="entry name" value="Glycos_transf_2"/>
    <property type="match status" value="1"/>
</dbReference>
<sequence length="335" mass="39788">MEKISVILPSYNVEKYIGKCIDSLINQSYENIEIIIVNDGSTDRTLEVAKEYSKVDSRINIINQENKGVSCARNNAIKKSTGSYIIFIDPDDYLHEDFVKSLYDRLVESNSDLTICGHTKVYDNLYKTKSKTSKTIFKGDEIFKEYFIGESTLTVLMCDKIFKSKIIKENNIYCPEEVTSGQDQVFILEYLVYCNSVSTIDNNYYYYYQRVGSKSKRYEYHIFERTITKLEYLKRILVENSLYDKFERYFKIRLYMNLFSQGLLLYTYNFEKNFKSTFKILKKDSVRYINKNRFSMLLDILLLSKLNIKEKIACFTIYYLPSFFVELLYKKYLRT</sequence>
<organism evidence="4 5">
    <name type="scientific">Clostridium subterminale</name>
    <dbReference type="NCBI Taxonomy" id="1550"/>
    <lineage>
        <taxon>Bacteria</taxon>
        <taxon>Bacillati</taxon>
        <taxon>Bacillota</taxon>
        <taxon>Clostridia</taxon>
        <taxon>Eubacteriales</taxon>
        <taxon>Clostridiaceae</taxon>
        <taxon>Clostridium</taxon>
    </lineage>
</organism>
<accession>A0ABP3VSN9</accession>
<keyword evidence="2" id="KW-0808">Transferase</keyword>
<dbReference type="PANTHER" id="PTHR22916">
    <property type="entry name" value="GLYCOSYLTRANSFERASE"/>
    <property type="match status" value="1"/>
</dbReference>
<protein>
    <submittedName>
        <fullName evidence="4">Glycosyltransferase</fullName>
    </submittedName>
</protein>
<evidence type="ECO:0000313" key="4">
    <source>
        <dbReference type="EMBL" id="GAA0768001.1"/>
    </source>
</evidence>
<dbReference type="RefSeq" id="WP_343823797.1">
    <property type="nucleotide sequence ID" value="NZ_BAAACI010000001.1"/>
</dbReference>